<dbReference type="Proteomes" id="UP000694865">
    <property type="component" value="Unplaced"/>
</dbReference>
<proteinExistence type="predicted"/>
<evidence type="ECO:0000313" key="7">
    <source>
        <dbReference type="Proteomes" id="UP000694865"/>
    </source>
</evidence>
<dbReference type="EC" id="2.7.1.158" evidence="1 6"/>
<evidence type="ECO:0000256" key="5">
    <source>
        <dbReference type="ARBA" id="ARBA00022840"/>
    </source>
</evidence>
<name>A0ABM0MR29_SACKO</name>
<sequence length="254" mass="28773">MSSLSSSEAEVEENKWKTLSTYCPLDLFSGHVNRMHYALSSLALNPQNNLRIFKDGMLIYGCIDNGVPSKDDKTCLYNQLEAHFGNKDDPTTDISQSSVLQSLEEIIISALLNTSHCDNNCQHLSKKRKTEIQCNTRCAASGYKPLQTPTESCLPKGCVLYNLLKVQQFDDLDIEGIYPLYCKMQEQLSRNPTQYREIWNLDRKYKKGYVTSILDNSVVNGHVDVRSIKKFLVAMTAKDCSIMIALLPVDKTER</sequence>
<dbReference type="PANTHER" id="PTHR14456">
    <property type="entry name" value="INOSITOL POLYPHOSPHATE KINASE 1"/>
    <property type="match status" value="1"/>
</dbReference>
<evidence type="ECO:0000313" key="8">
    <source>
        <dbReference type="RefSeq" id="XP_006822470.1"/>
    </source>
</evidence>
<comment type="domain">
    <text evidence="6">The EXKPK motif is conserved in inositol-pentakisphosphate 2-kinases of both family 1 and 2.</text>
</comment>
<evidence type="ECO:0000256" key="6">
    <source>
        <dbReference type="RuleBase" id="RU364126"/>
    </source>
</evidence>
<protein>
    <recommendedName>
        <fullName evidence="1 6">Inositol-pentakisphosphate 2-kinase</fullName>
        <ecNumber evidence="1 6">2.7.1.158</ecNumber>
    </recommendedName>
</protein>
<comment type="function">
    <text evidence="6">Phosphorylates Ins(1,3,4,5,6)P5 at position 2 to form Ins(1,2,3,4,5,6)P6 (InsP6 or phytate).</text>
</comment>
<dbReference type="RefSeq" id="XP_006822470.1">
    <property type="nucleotide sequence ID" value="XM_006822407.1"/>
</dbReference>
<dbReference type="InterPro" id="IPR009286">
    <property type="entry name" value="Ins_P5_2-kin"/>
</dbReference>
<gene>
    <name evidence="8" type="primary">LOC102801216</name>
</gene>
<keyword evidence="4 6" id="KW-0418">Kinase</keyword>
<reference evidence="8" key="1">
    <citation type="submission" date="2025-08" db="UniProtKB">
        <authorList>
            <consortium name="RefSeq"/>
        </authorList>
    </citation>
    <scope>IDENTIFICATION</scope>
    <source>
        <tissue evidence="8">Testes</tissue>
    </source>
</reference>
<dbReference type="GeneID" id="102801216"/>
<evidence type="ECO:0000256" key="4">
    <source>
        <dbReference type="ARBA" id="ARBA00022777"/>
    </source>
</evidence>
<keyword evidence="7" id="KW-1185">Reference proteome</keyword>
<evidence type="ECO:0000256" key="3">
    <source>
        <dbReference type="ARBA" id="ARBA00022741"/>
    </source>
</evidence>
<keyword evidence="5 6" id="KW-0067">ATP-binding</keyword>
<evidence type="ECO:0000256" key="1">
    <source>
        <dbReference type="ARBA" id="ARBA00012023"/>
    </source>
</evidence>
<evidence type="ECO:0000256" key="2">
    <source>
        <dbReference type="ARBA" id="ARBA00022679"/>
    </source>
</evidence>
<dbReference type="Pfam" id="PF06090">
    <property type="entry name" value="Ins_P5_2-kin"/>
    <property type="match status" value="1"/>
</dbReference>
<dbReference type="PANTHER" id="PTHR14456:SF2">
    <property type="entry name" value="INOSITOL-PENTAKISPHOSPHATE 2-KINASE"/>
    <property type="match status" value="1"/>
</dbReference>
<keyword evidence="3 6" id="KW-0547">Nucleotide-binding</keyword>
<accession>A0ABM0MR29</accession>
<organism evidence="7 8">
    <name type="scientific">Saccoglossus kowalevskii</name>
    <name type="common">Acorn worm</name>
    <dbReference type="NCBI Taxonomy" id="10224"/>
    <lineage>
        <taxon>Eukaryota</taxon>
        <taxon>Metazoa</taxon>
        <taxon>Hemichordata</taxon>
        <taxon>Enteropneusta</taxon>
        <taxon>Harrimaniidae</taxon>
        <taxon>Saccoglossus</taxon>
    </lineage>
</organism>
<keyword evidence="2 6" id="KW-0808">Transferase</keyword>
<comment type="catalytic activity">
    <reaction evidence="6">
        <text>1D-myo-inositol 1,3,4,5,6-pentakisphosphate + ATP = 1D-myo-inositol hexakisphosphate + ADP + H(+)</text>
        <dbReference type="Rhea" id="RHEA:20313"/>
        <dbReference type="ChEBI" id="CHEBI:15378"/>
        <dbReference type="ChEBI" id="CHEBI:30616"/>
        <dbReference type="ChEBI" id="CHEBI:57733"/>
        <dbReference type="ChEBI" id="CHEBI:58130"/>
        <dbReference type="ChEBI" id="CHEBI:456216"/>
        <dbReference type="EC" id="2.7.1.158"/>
    </reaction>
</comment>